<evidence type="ECO:0000313" key="6">
    <source>
        <dbReference type="Proteomes" id="UP000007241"/>
    </source>
</evidence>
<dbReference type="OrthoDB" id="1555531at2759"/>
<keyword evidence="1" id="KW-0479">Metal-binding</keyword>
<dbReference type="PANTHER" id="PTHR47659">
    <property type="entry name" value="ZN(II)2CYS6 TRANSCRIPTION FACTOR (EUROFUNG)-RELATED"/>
    <property type="match status" value="1"/>
</dbReference>
<evidence type="ECO:0000259" key="4">
    <source>
        <dbReference type="PROSITE" id="PS50048"/>
    </source>
</evidence>
<dbReference type="PANTHER" id="PTHR47659:SF1">
    <property type="entry name" value="TRANSCRIPTION ACTIVATOR OF GLUCONEOGENESIS ERT1"/>
    <property type="match status" value="1"/>
</dbReference>
<feature type="region of interest" description="Disordered" evidence="3">
    <location>
        <begin position="465"/>
        <end position="504"/>
    </location>
</feature>
<evidence type="ECO:0000256" key="1">
    <source>
        <dbReference type="ARBA" id="ARBA00022723"/>
    </source>
</evidence>
<dbReference type="AlphaFoldDB" id="F4P613"/>
<evidence type="ECO:0000256" key="3">
    <source>
        <dbReference type="SAM" id="MobiDB-lite"/>
    </source>
</evidence>
<organism evidence="5 6">
    <name type="scientific">Batrachochytrium dendrobatidis (strain JAM81 / FGSC 10211)</name>
    <name type="common">Frog chytrid fungus</name>
    <dbReference type="NCBI Taxonomy" id="684364"/>
    <lineage>
        <taxon>Eukaryota</taxon>
        <taxon>Fungi</taxon>
        <taxon>Fungi incertae sedis</taxon>
        <taxon>Chytridiomycota</taxon>
        <taxon>Chytridiomycota incertae sedis</taxon>
        <taxon>Chytridiomycetes</taxon>
        <taxon>Rhizophydiales</taxon>
        <taxon>Rhizophydiales incertae sedis</taxon>
        <taxon>Batrachochytrium</taxon>
    </lineage>
</organism>
<feature type="region of interest" description="Disordered" evidence="3">
    <location>
        <begin position="427"/>
        <end position="446"/>
    </location>
</feature>
<dbReference type="EMBL" id="GL882886">
    <property type="protein sequence ID" value="EGF79277.1"/>
    <property type="molecule type" value="Genomic_DNA"/>
</dbReference>
<dbReference type="InParanoid" id="F4P613"/>
<feature type="region of interest" description="Disordered" evidence="3">
    <location>
        <begin position="610"/>
        <end position="637"/>
    </location>
</feature>
<dbReference type="SMART" id="SM00066">
    <property type="entry name" value="GAL4"/>
    <property type="match status" value="1"/>
</dbReference>
<keyword evidence="6" id="KW-1185">Reference proteome</keyword>
<proteinExistence type="predicted"/>
<dbReference type="GO" id="GO:0008270">
    <property type="term" value="F:zinc ion binding"/>
    <property type="evidence" value="ECO:0007669"/>
    <property type="project" value="InterPro"/>
</dbReference>
<protein>
    <recommendedName>
        <fullName evidence="4">Zn(2)-C6 fungal-type domain-containing protein</fullName>
    </recommendedName>
</protein>
<feature type="compositionally biased region" description="Low complexity" evidence="3">
    <location>
        <begin position="398"/>
        <end position="407"/>
    </location>
</feature>
<feature type="domain" description="Zn(2)-C6 fungal-type" evidence="4">
    <location>
        <begin position="313"/>
        <end position="344"/>
    </location>
</feature>
<name>F4P613_BATDJ</name>
<dbReference type="Proteomes" id="UP000007241">
    <property type="component" value="Unassembled WGS sequence"/>
</dbReference>
<dbReference type="PROSITE" id="PS00463">
    <property type="entry name" value="ZN2_CY6_FUNGAL_1"/>
    <property type="match status" value="1"/>
</dbReference>
<feature type="compositionally biased region" description="Polar residues" evidence="3">
    <location>
        <begin position="610"/>
        <end position="631"/>
    </location>
</feature>
<dbReference type="InterPro" id="IPR050335">
    <property type="entry name" value="ERT1_acuK_gluconeogen_tf"/>
</dbReference>
<dbReference type="CDD" id="cd00067">
    <property type="entry name" value="GAL4"/>
    <property type="match status" value="1"/>
</dbReference>
<accession>F4P613</accession>
<dbReference type="RefSeq" id="XP_006679911.1">
    <property type="nucleotide sequence ID" value="XM_006679848.1"/>
</dbReference>
<reference evidence="5 6" key="1">
    <citation type="submission" date="2009-12" db="EMBL/GenBank/DDBJ databases">
        <title>The draft genome of Batrachochytrium dendrobatidis.</title>
        <authorList>
            <consortium name="US DOE Joint Genome Institute (JGI-PGF)"/>
            <person name="Kuo A."/>
            <person name="Salamov A."/>
            <person name="Schmutz J."/>
            <person name="Lucas S."/>
            <person name="Pitluck S."/>
            <person name="Rosenblum E."/>
            <person name="Stajich J."/>
            <person name="Eisen M."/>
            <person name="Grigoriev I.V."/>
        </authorList>
    </citation>
    <scope>NUCLEOTIDE SEQUENCE [LARGE SCALE GENOMIC DNA]</scope>
    <source>
        <strain evidence="6">JAM81 / FGSC 10211</strain>
    </source>
</reference>
<dbReference type="OMA" id="FCHEKHL"/>
<gene>
    <name evidence="5" type="ORF">BATDEDRAFT_25919</name>
</gene>
<dbReference type="Pfam" id="PF00172">
    <property type="entry name" value="Zn_clus"/>
    <property type="match status" value="1"/>
</dbReference>
<keyword evidence="2" id="KW-0539">Nucleus</keyword>
<dbReference type="STRING" id="684364.F4P613"/>
<sequence>MTCSDWLYDSASVFNSRQVAQEQVEQVKTKLRFSSMTDTNWEDFDCPLLDSLLDMGNGPGQESLSTSDFIQTRLSNNANFVDPFITANNSKLDTDLDNTKSVEFGLSCVASSSSSAFMHPDLISRQSGQSRLSNLSSGLAADFASSLDSRPANDSNPEIGSELMLSEDGMWPIEKIASLVGSIFPFGPSANSIEPLSAFNMAGLQQQIHQQLNQNQQSQPSSIYTEGVALGQFDGVQTRDFQQDFDSYVLPQRTNSTNETSSNIGTPHRDYISAMEEAESSMALSPFAEIEEAAGRADSDTPEFKKRRKVAQACVHCKKAHVSCEVSRPCRRCIKKGMSDSCVDAPRKIVPVPSVTRSCRTCPIKILPMQNITGSNVGSTLQPPSKLSTTIGSSTCVSSHAIPSSSSTHTREPEAKLSRLAIKRLGSTPITHPPLSAGQHSSTSAHTRTYNHHVMPPEINISLQRQLSQSRRLATHEQQLPLSTESNHNNQPDLNGQQSPALAPDANSLNLLQELVNANSNDQRWTLTPQLITAIQSHLSMLNMAVNTDLNPNKSGSLVNHCKETNPLKRCTSCAHGLACSDLVKEEANKKSDGAQDTITIHNRRVSALSLGSPQVKTDSSVSNALASPGSTPDLKYGHSTPGTLTALQLTTNQSNITPNFHSTAPLEAAFTVQNIEVGVSSHILFLVQQLSQSKPVRAGVHPALLNSQQVHVNDYLMLLSKAIPATPSAVFSSSGIIFTCNAAFARLVQLDISVLVSGRFCIFSLVDMPSMLNVLDLALSFALKKEAQSFGRCSVFAGGNTGTNPHQANQGQSHNGQRTWVRQCALAISTLHDSGLWIVAQFIPMM</sequence>
<feature type="region of interest" description="Disordered" evidence="3">
    <location>
        <begin position="392"/>
        <end position="414"/>
    </location>
</feature>
<dbReference type="GO" id="GO:0000981">
    <property type="term" value="F:DNA-binding transcription factor activity, RNA polymerase II-specific"/>
    <property type="evidence" value="ECO:0007669"/>
    <property type="project" value="InterPro"/>
</dbReference>
<evidence type="ECO:0000313" key="5">
    <source>
        <dbReference type="EMBL" id="EGF79277.1"/>
    </source>
</evidence>
<dbReference type="InterPro" id="IPR001138">
    <property type="entry name" value="Zn2Cys6_DnaBD"/>
</dbReference>
<feature type="compositionally biased region" description="Polar residues" evidence="3">
    <location>
        <begin position="476"/>
        <end position="500"/>
    </location>
</feature>
<dbReference type="HOGENOM" id="CLU_336480_0_0_1"/>
<evidence type="ECO:0000256" key="2">
    <source>
        <dbReference type="ARBA" id="ARBA00023242"/>
    </source>
</evidence>
<dbReference type="GeneID" id="18238910"/>
<dbReference type="PROSITE" id="PS50048">
    <property type="entry name" value="ZN2_CY6_FUNGAL_2"/>
    <property type="match status" value="1"/>
</dbReference>